<feature type="transmembrane region" description="Helical" evidence="7">
    <location>
        <begin position="129"/>
        <end position="156"/>
    </location>
</feature>
<evidence type="ECO:0000256" key="3">
    <source>
        <dbReference type="ARBA" id="ARBA00022475"/>
    </source>
</evidence>
<dbReference type="GO" id="GO:0005886">
    <property type="term" value="C:plasma membrane"/>
    <property type="evidence" value="ECO:0007669"/>
    <property type="project" value="UniProtKB-SubCell"/>
</dbReference>
<dbReference type="InterPro" id="IPR000515">
    <property type="entry name" value="MetI-like"/>
</dbReference>
<keyword evidence="10" id="KW-1185">Reference proteome</keyword>
<comment type="caution">
    <text evidence="9">The sequence shown here is derived from an EMBL/GenBank/DDBJ whole genome shotgun (WGS) entry which is preliminary data.</text>
</comment>
<evidence type="ECO:0000256" key="1">
    <source>
        <dbReference type="ARBA" id="ARBA00004651"/>
    </source>
</evidence>
<evidence type="ECO:0000313" key="10">
    <source>
        <dbReference type="Proteomes" id="UP000627369"/>
    </source>
</evidence>
<evidence type="ECO:0000256" key="4">
    <source>
        <dbReference type="ARBA" id="ARBA00022692"/>
    </source>
</evidence>
<dbReference type="InterPro" id="IPR050901">
    <property type="entry name" value="BP-dep_ABC_trans_perm"/>
</dbReference>
<keyword evidence="2 7" id="KW-0813">Transport</keyword>
<dbReference type="PROSITE" id="PS50928">
    <property type="entry name" value="ABC_TM1"/>
    <property type="match status" value="1"/>
</dbReference>
<feature type="transmembrane region" description="Helical" evidence="7">
    <location>
        <begin position="203"/>
        <end position="228"/>
    </location>
</feature>
<evidence type="ECO:0000313" key="9">
    <source>
        <dbReference type="EMBL" id="GHH74988.1"/>
    </source>
</evidence>
<keyword evidence="3" id="KW-1003">Cell membrane</keyword>
<dbReference type="AlphaFoldDB" id="A0A919FZU7"/>
<dbReference type="RefSeq" id="WP_189670081.1">
    <property type="nucleotide sequence ID" value="NZ_BNAS01000004.1"/>
</dbReference>
<name>A0A919FZU7_9MICO</name>
<dbReference type="GO" id="GO:0055085">
    <property type="term" value="P:transmembrane transport"/>
    <property type="evidence" value="ECO:0007669"/>
    <property type="project" value="InterPro"/>
</dbReference>
<dbReference type="CDD" id="cd06261">
    <property type="entry name" value="TM_PBP2"/>
    <property type="match status" value="1"/>
</dbReference>
<gene>
    <name evidence="9" type="ORF">GCM10017772_30220</name>
</gene>
<accession>A0A919FZU7</accession>
<dbReference type="PANTHER" id="PTHR32243:SF18">
    <property type="entry name" value="INNER MEMBRANE ABC TRANSPORTER PERMEASE PROTEIN YCJP"/>
    <property type="match status" value="1"/>
</dbReference>
<dbReference type="Gene3D" id="1.10.3720.10">
    <property type="entry name" value="MetI-like"/>
    <property type="match status" value="1"/>
</dbReference>
<organism evidence="9 10">
    <name type="scientific">Promicromonospora soli</name>
    <dbReference type="NCBI Taxonomy" id="2035533"/>
    <lineage>
        <taxon>Bacteria</taxon>
        <taxon>Bacillati</taxon>
        <taxon>Actinomycetota</taxon>
        <taxon>Actinomycetes</taxon>
        <taxon>Micrococcales</taxon>
        <taxon>Promicromonosporaceae</taxon>
        <taxon>Promicromonospora</taxon>
    </lineage>
</organism>
<dbReference type="PANTHER" id="PTHR32243">
    <property type="entry name" value="MALTOSE TRANSPORT SYSTEM PERMEASE-RELATED"/>
    <property type="match status" value="1"/>
</dbReference>
<sequence>MSDTRTITTTVHTASRPRSEIERRRSRLRVGVVIGLVLGAVFAAAPVLWMLASSFKSNTEIFEFPPRLITDSFSFDAYIAIFSDPEKVRFFINSYVVSFSVTVLTLLVAIHAAYAFSRFDFPGKRPINMVIVSVQAVPPITLLIPYFGLMVALGLYNTYPGLILTYMVFTLPYAIIMMTGYLNTIPKELDEAVRMDGAGSLTALWRVLVPVSVPGIVSVGVYTFMIAWNEYLFALTLTRTQDMRTVPIGIQLLMGQHSYEWNEIMAMSILGSIPVLVLFLFFQRYFISGLTSGSVKS</sequence>
<evidence type="ECO:0000259" key="8">
    <source>
        <dbReference type="PROSITE" id="PS50928"/>
    </source>
</evidence>
<keyword evidence="5 7" id="KW-1133">Transmembrane helix</keyword>
<proteinExistence type="inferred from homology"/>
<feature type="transmembrane region" description="Helical" evidence="7">
    <location>
        <begin position="28"/>
        <end position="52"/>
    </location>
</feature>
<evidence type="ECO:0000256" key="5">
    <source>
        <dbReference type="ARBA" id="ARBA00022989"/>
    </source>
</evidence>
<evidence type="ECO:0000256" key="7">
    <source>
        <dbReference type="RuleBase" id="RU363032"/>
    </source>
</evidence>
<dbReference type="Pfam" id="PF00528">
    <property type="entry name" value="BPD_transp_1"/>
    <property type="match status" value="1"/>
</dbReference>
<feature type="transmembrane region" description="Helical" evidence="7">
    <location>
        <begin position="264"/>
        <end position="282"/>
    </location>
</feature>
<dbReference type="EMBL" id="BNAS01000004">
    <property type="protein sequence ID" value="GHH74988.1"/>
    <property type="molecule type" value="Genomic_DNA"/>
</dbReference>
<comment type="subcellular location">
    <subcellularLocation>
        <location evidence="1 7">Cell membrane</location>
        <topology evidence="1 7">Multi-pass membrane protein</topology>
    </subcellularLocation>
</comment>
<keyword evidence="6 7" id="KW-0472">Membrane</keyword>
<dbReference type="SUPFAM" id="SSF161098">
    <property type="entry name" value="MetI-like"/>
    <property type="match status" value="1"/>
</dbReference>
<feature type="domain" description="ABC transmembrane type-1" evidence="8">
    <location>
        <begin position="91"/>
        <end position="282"/>
    </location>
</feature>
<comment type="similarity">
    <text evidence="7">Belongs to the binding-protein-dependent transport system permease family.</text>
</comment>
<feature type="transmembrane region" description="Helical" evidence="7">
    <location>
        <begin position="95"/>
        <end position="117"/>
    </location>
</feature>
<reference evidence="9" key="2">
    <citation type="submission" date="2020-09" db="EMBL/GenBank/DDBJ databases">
        <authorList>
            <person name="Sun Q."/>
            <person name="Zhou Y."/>
        </authorList>
    </citation>
    <scope>NUCLEOTIDE SEQUENCE</scope>
    <source>
        <strain evidence="9">CGMCC 4.7398</strain>
    </source>
</reference>
<dbReference type="Proteomes" id="UP000627369">
    <property type="component" value="Unassembled WGS sequence"/>
</dbReference>
<reference evidence="9" key="1">
    <citation type="journal article" date="2014" name="Int. J. Syst. Evol. Microbiol.">
        <title>Complete genome sequence of Corynebacterium casei LMG S-19264T (=DSM 44701T), isolated from a smear-ripened cheese.</title>
        <authorList>
            <consortium name="US DOE Joint Genome Institute (JGI-PGF)"/>
            <person name="Walter F."/>
            <person name="Albersmeier A."/>
            <person name="Kalinowski J."/>
            <person name="Ruckert C."/>
        </authorList>
    </citation>
    <scope>NUCLEOTIDE SEQUENCE</scope>
    <source>
        <strain evidence="9">CGMCC 4.7398</strain>
    </source>
</reference>
<evidence type="ECO:0000256" key="2">
    <source>
        <dbReference type="ARBA" id="ARBA00022448"/>
    </source>
</evidence>
<feature type="transmembrane region" description="Helical" evidence="7">
    <location>
        <begin position="162"/>
        <end position="182"/>
    </location>
</feature>
<protein>
    <submittedName>
        <fullName evidence="9">Sugar ABC transporter permease</fullName>
    </submittedName>
</protein>
<evidence type="ECO:0000256" key="6">
    <source>
        <dbReference type="ARBA" id="ARBA00023136"/>
    </source>
</evidence>
<keyword evidence="4 7" id="KW-0812">Transmembrane</keyword>
<dbReference type="InterPro" id="IPR035906">
    <property type="entry name" value="MetI-like_sf"/>
</dbReference>